<evidence type="ECO:0000256" key="1">
    <source>
        <dbReference type="ARBA" id="ARBA00004651"/>
    </source>
</evidence>
<comment type="caution">
    <text evidence="10">The sequence shown here is derived from an EMBL/GenBank/DDBJ whole genome shotgun (WGS) entry which is preliminary data.</text>
</comment>
<gene>
    <name evidence="8 10" type="primary">murJ</name>
    <name evidence="10" type="ORF">ENI34_08255</name>
</gene>
<feature type="transmembrane region" description="Helical" evidence="8">
    <location>
        <begin position="189"/>
        <end position="213"/>
    </location>
</feature>
<evidence type="ECO:0000256" key="3">
    <source>
        <dbReference type="ARBA" id="ARBA00022692"/>
    </source>
</evidence>
<dbReference type="CDD" id="cd13123">
    <property type="entry name" value="MATE_MurJ_like"/>
    <property type="match status" value="1"/>
</dbReference>
<accession>A0A9C9EN97</accession>
<feature type="transmembrane region" description="Helical" evidence="8">
    <location>
        <begin position="163"/>
        <end position="183"/>
    </location>
</feature>
<proteinExistence type="inferred from homology"/>
<reference evidence="10" key="1">
    <citation type="journal article" date="2020" name="mSystems">
        <title>Genome- and Community-Level Interaction Insights into Carbon Utilization and Element Cycling Functions of Hydrothermarchaeota in Hydrothermal Sediment.</title>
        <authorList>
            <person name="Zhou Z."/>
            <person name="Liu Y."/>
            <person name="Xu W."/>
            <person name="Pan J."/>
            <person name="Luo Z.H."/>
            <person name="Li M."/>
        </authorList>
    </citation>
    <scope>NUCLEOTIDE SEQUENCE</scope>
    <source>
        <strain evidence="10">HyVt-388</strain>
    </source>
</reference>
<feature type="transmembrane region" description="Helical" evidence="8">
    <location>
        <begin position="445"/>
        <end position="466"/>
    </location>
</feature>
<dbReference type="PRINTS" id="PR01806">
    <property type="entry name" value="VIRFACTRMVIN"/>
</dbReference>
<dbReference type="GO" id="GO:0034204">
    <property type="term" value="P:lipid translocation"/>
    <property type="evidence" value="ECO:0007669"/>
    <property type="project" value="TreeGrafter"/>
</dbReference>
<feature type="transmembrane region" description="Helical" evidence="8">
    <location>
        <begin position="233"/>
        <end position="251"/>
    </location>
</feature>
<dbReference type="PANTHER" id="PTHR47019:SF1">
    <property type="entry name" value="LIPID II FLIPPASE MURJ"/>
    <property type="match status" value="1"/>
</dbReference>
<comment type="subcellular location">
    <subcellularLocation>
        <location evidence="1 8">Cell membrane</location>
        <topology evidence="1 8">Multi-pass membrane protein</topology>
    </subcellularLocation>
</comment>
<dbReference type="PANTHER" id="PTHR47019">
    <property type="entry name" value="LIPID II FLIPPASE MURJ"/>
    <property type="match status" value="1"/>
</dbReference>
<dbReference type="GO" id="GO:0071555">
    <property type="term" value="P:cell wall organization"/>
    <property type="evidence" value="ECO:0007669"/>
    <property type="project" value="UniProtKB-UniRule"/>
</dbReference>
<keyword evidence="4 8" id="KW-0133">Cell shape</keyword>
<dbReference type="AlphaFoldDB" id="A0A9C9EN97"/>
<feature type="transmembrane region" description="Helical" evidence="8">
    <location>
        <begin position="414"/>
        <end position="433"/>
    </location>
</feature>
<evidence type="ECO:0000313" key="10">
    <source>
        <dbReference type="EMBL" id="HEC79115.1"/>
    </source>
</evidence>
<evidence type="ECO:0000256" key="8">
    <source>
        <dbReference type="HAMAP-Rule" id="MF_02078"/>
    </source>
</evidence>
<dbReference type="EMBL" id="DRIG01000087">
    <property type="protein sequence ID" value="HEC79115.1"/>
    <property type="molecule type" value="Genomic_DNA"/>
</dbReference>
<keyword evidence="3 8" id="KW-0812">Transmembrane</keyword>
<feature type="transmembrane region" description="Helical" evidence="8">
    <location>
        <begin position="357"/>
        <end position="381"/>
    </location>
</feature>
<name>A0A9C9EN97_UNCW3</name>
<evidence type="ECO:0000313" key="11">
    <source>
        <dbReference type="Proteomes" id="UP000885826"/>
    </source>
</evidence>
<feature type="transmembrane region" description="Helical" evidence="8">
    <location>
        <begin position="478"/>
        <end position="505"/>
    </location>
</feature>
<comment type="function">
    <text evidence="8 9">Involved in peptidoglycan biosynthesis. Transports lipid-linked peptidoglycan precursors from the inner to the outer leaflet of the cytoplasmic membrane.</text>
</comment>
<organism evidence="10 11">
    <name type="scientific">candidate division WOR-3 bacterium</name>
    <dbReference type="NCBI Taxonomy" id="2052148"/>
    <lineage>
        <taxon>Bacteria</taxon>
        <taxon>Bacteria division WOR-3</taxon>
    </lineage>
</organism>
<evidence type="ECO:0000256" key="6">
    <source>
        <dbReference type="ARBA" id="ARBA00022989"/>
    </source>
</evidence>
<keyword evidence="8 9" id="KW-0813">Transport</keyword>
<evidence type="ECO:0000256" key="7">
    <source>
        <dbReference type="ARBA" id="ARBA00023136"/>
    </source>
</evidence>
<keyword evidence="2 8" id="KW-1003">Cell membrane</keyword>
<dbReference type="PIRSF" id="PIRSF002869">
    <property type="entry name" value="MviN"/>
    <property type="match status" value="1"/>
</dbReference>
<evidence type="ECO:0000256" key="9">
    <source>
        <dbReference type="PIRNR" id="PIRNR002869"/>
    </source>
</evidence>
<keyword evidence="8 9" id="KW-0961">Cell wall biogenesis/degradation</keyword>
<evidence type="ECO:0000256" key="2">
    <source>
        <dbReference type="ARBA" id="ARBA00022475"/>
    </source>
</evidence>
<feature type="transmembrane region" description="Helical" evidence="8">
    <location>
        <begin position="317"/>
        <end position="337"/>
    </location>
</feature>
<dbReference type="GO" id="GO:0005886">
    <property type="term" value="C:plasma membrane"/>
    <property type="evidence" value="ECO:0007669"/>
    <property type="project" value="UniProtKB-SubCell"/>
</dbReference>
<feature type="transmembrane region" description="Helical" evidence="8">
    <location>
        <begin position="271"/>
        <end position="296"/>
    </location>
</feature>
<comment type="pathway">
    <text evidence="8">Cell wall biogenesis; peptidoglycan biosynthesis.</text>
</comment>
<dbReference type="Pfam" id="PF03023">
    <property type="entry name" value="MurJ"/>
    <property type="match status" value="1"/>
</dbReference>
<evidence type="ECO:0000256" key="5">
    <source>
        <dbReference type="ARBA" id="ARBA00022984"/>
    </source>
</evidence>
<keyword evidence="6 8" id="KW-1133">Transmembrane helix</keyword>
<dbReference type="GO" id="GO:0008360">
    <property type="term" value="P:regulation of cell shape"/>
    <property type="evidence" value="ECO:0007669"/>
    <property type="project" value="UniProtKB-UniRule"/>
</dbReference>
<feature type="transmembrane region" description="Helical" evidence="8">
    <location>
        <begin position="388"/>
        <end position="408"/>
    </location>
</feature>
<dbReference type="GO" id="GO:0009252">
    <property type="term" value="P:peptidoglycan biosynthetic process"/>
    <property type="evidence" value="ECO:0007669"/>
    <property type="project" value="UniProtKB-UniRule"/>
</dbReference>
<protein>
    <recommendedName>
        <fullName evidence="8">Probable lipid II flippase MurJ</fullName>
    </recommendedName>
</protein>
<keyword evidence="5 8" id="KW-0573">Peptidoglycan synthesis</keyword>
<sequence>MADIAKGVRAFTVGTAVSRVLGLIRESVFAYLFGAGMATDAFNAAFRIPNLFRDLFAETALSAAFIPVLTEEKQKGKEQQNLLASNVFNILLITAGIVVVAGIIFSPYIVRIVAFGFGSIPDKIDLTARLTAVIFPFLLFIAFAAWAMGYLNTEQEFFVPSLAPAFFNIFSIAVPVILFSYLVNQGVEPIFGMAIGVLLGGLMQFSVQLPMLFKKGFHYRFHLSFTDPNIKRIFKLFLPVAIGLAASRINVTVDTILISLLQERSMTWLNYAFRIMHLPLGLFGIAVGTVALPTLSQCVAAEDHTAVKETFFDSLKLVFFLTVYAGIIIAFLSYPITKIIYERGKFTPFDTWATTQALILYVIGIPFIAGIRNVAAVFYAYKDARTPMYASFAAVGVNIILNLILMRFIGFRAFPLSTTISSFLNLSILFYFLPGKIGGFKTAPLIKYFIFLLIASGAAGFLSLGLNKYLTTIIGLSFAGQAVTLLLSVVSSFILFYLICLMLGVKEVKDYIRRLTSMKK</sequence>
<feature type="transmembrane region" description="Helical" evidence="8">
    <location>
        <begin position="87"/>
        <end position="110"/>
    </location>
</feature>
<feature type="transmembrane region" description="Helical" evidence="8">
    <location>
        <begin position="130"/>
        <end position="151"/>
    </location>
</feature>
<dbReference type="Proteomes" id="UP000885826">
    <property type="component" value="Unassembled WGS sequence"/>
</dbReference>
<dbReference type="InterPro" id="IPR004268">
    <property type="entry name" value="MurJ"/>
</dbReference>
<dbReference type="NCBIfam" id="TIGR01695">
    <property type="entry name" value="murJ_mviN"/>
    <property type="match status" value="1"/>
</dbReference>
<dbReference type="GO" id="GO:0015648">
    <property type="term" value="F:lipid-linked peptidoglycan transporter activity"/>
    <property type="evidence" value="ECO:0007669"/>
    <property type="project" value="UniProtKB-UniRule"/>
</dbReference>
<dbReference type="InterPro" id="IPR051050">
    <property type="entry name" value="Lipid_II_flippase_MurJ/MviN"/>
</dbReference>
<evidence type="ECO:0000256" key="4">
    <source>
        <dbReference type="ARBA" id="ARBA00022960"/>
    </source>
</evidence>
<keyword evidence="7 8" id="KW-0472">Membrane</keyword>
<dbReference type="HAMAP" id="MF_02078">
    <property type="entry name" value="MurJ_MviN"/>
    <property type="match status" value="1"/>
</dbReference>
<comment type="similarity">
    <text evidence="8 9">Belongs to the MurJ/MviN family.</text>
</comment>